<name>A0A0R3TF70_RODNA</name>
<evidence type="ECO:0000313" key="3">
    <source>
        <dbReference type="Proteomes" id="UP000278807"/>
    </source>
</evidence>
<dbReference type="Proteomes" id="UP000278807">
    <property type="component" value="Unassembled WGS sequence"/>
</dbReference>
<dbReference type="STRING" id="102285.A0A0R3TF70"/>
<keyword evidence="3" id="KW-1185">Reference proteome</keyword>
<reference evidence="4" key="1">
    <citation type="submission" date="2017-02" db="UniProtKB">
        <authorList>
            <consortium name="WormBaseParasite"/>
        </authorList>
    </citation>
    <scope>IDENTIFICATION</scope>
</reference>
<dbReference type="OrthoDB" id="10476673at2759"/>
<dbReference type="EMBL" id="UZAE01005256">
    <property type="protein sequence ID" value="VDO01567.1"/>
    <property type="molecule type" value="Genomic_DNA"/>
</dbReference>
<gene>
    <name evidence="2" type="ORF">HNAJ_LOCUS5707</name>
</gene>
<feature type="region of interest" description="Disordered" evidence="1">
    <location>
        <begin position="154"/>
        <end position="236"/>
    </location>
</feature>
<accession>A0A0R3TF70</accession>
<sequence length="303" mass="34067">METDEVTGPNQYIKKNGQINCDTLLRGLYWVCNLQSSLRVCEHLLKNIYCLIDLCTLTWDKPKPKKQLKSRHSYRQAHEDSTQSSATRLNASIGRRNYGRYGSYARSKSVAIAGLSAGRRASQLRSRGSSIVTHEDSGSVEKLVKVTSTGRLIPFGKTKNRRQTQLGDGGERSGDVSSEDENSTTRSIRGHHGRSTNPRKSDRYLNVDCNASTQVRFQSRRQTPNRQSTNFSSRRAAEIPASGPMRVLPNRVRVVLKRPQRRSRLNGNMLSSQEKTPTMLAEEQQQATINFSLIMEILVKSVA</sequence>
<feature type="compositionally biased region" description="Polar residues" evidence="1">
    <location>
        <begin position="209"/>
        <end position="233"/>
    </location>
</feature>
<evidence type="ECO:0000313" key="2">
    <source>
        <dbReference type="EMBL" id="VDO01567.1"/>
    </source>
</evidence>
<dbReference type="AlphaFoldDB" id="A0A0R3TF70"/>
<reference evidence="2 3" key="2">
    <citation type="submission" date="2018-11" db="EMBL/GenBank/DDBJ databases">
        <authorList>
            <consortium name="Pathogen Informatics"/>
        </authorList>
    </citation>
    <scope>NUCLEOTIDE SEQUENCE [LARGE SCALE GENOMIC DNA]</scope>
</reference>
<protein>
    <submittedName>
        <fullName evidence="2 4">Uncharacterized protein</fullName>
    </submittedName>
</protein>
<evidence type="ECO:0000256" key="1">
    <source>
        <dbReference type="SAM" id="MobiDB-lite"/>
    </source>
</evidence>
<feature type="region of interest" description="Disordered" evidence="1">
    <location>
        <begin position="68"/>
        <end position="89"/>
    </location>
</feature>
<evidence type="ECO:0000313" key="4">
    <source>
        <dbReference type="WBParaSite" id="HNAJ_0000571001-mRNA-1"/>
    </source>
</evidence>
<proteinExistence type="predicted"/>
<dbReference type="WBParaSite" id="HNAJ_0000571001-mRNA-1">
    <property type="protein sequence ID" value="HNAJ_0000571001-mRNA-1"/>
    <property type="gene ID" value="HNAJ_0000571001"/>
</dbReference>
<organism evidence="4">
    <name type="scientific">Rodentolepis nana</name>
    <name type="common">Dwarf tapeworm</name>
    <name type="synonym">Hymenolepis nana</name>
    <dbReference type="NCBI Taxonomy" id="102285"/>
    <lineage>
        <taxon>Eukaryota</taxon>
        <taxon>Metazoa</taxon>
        <taxon>Spiralia</taxon>
        <taxon>Lophotrochozoa</taxon>
        <taxon>Platyhelminthes</taxon>
        <taxon>Cestoda</taxon>
        <taxon>Eucestoda</taxon>
        <taxon>Cyclophyllidea</taxon>
        <taxon>Hymenolepididae</taxon>
        <taxon>Rodentolepis</taxon>
    </lineage>
</organism>